<dbReference type="InterPro" id="IPR000157">
    <property type="entry name" value="TIR_dom"/>
</dbReference>
<reference evidence="2" key="1">
    <citation type="submission" date="2020-08" db="EMBL/GenBank/DDBJ databases">
        <title>Whole genome shotgun sequence of Actinocatenispora sera NBRC 101916.</title>
        <authorList>
            <person name="Komaki H."/>
            <person name="Tamura T."/>
        </authorList>
    </citation>
    <scope>NUCLEOTIDE SEQUENCE</scope>
    <source>
        <strain evidence="2">NBRC 101916</strain>
    </source>
</reference>
<dbReference type="OrthoDB" id="122965at2"/>
<dbReference type="Pfam" id="PF13676">
    <property type="entry name" value="TIR_2"/>
    <property type="match status" value="1"/>
</dbReference>
<keyword evidence="3" id="KW-1185">Reference proteome</keyword>
<feature type="domain" description="TIR" evidence="1">
    <location>
        <begin position="4"/>
        <end position="114"/>
    </location>
</feature>
<organism evidence="2 3">
    <name type="scientific">Actinocatenispora sera</name>
    <dbReference type="NCBI Taxonomy" id="390989"/>
    <lineage>
        <taxon>Bacteria</taxon>
        <taxon>Bacillati</taxon>
        <taxon>Actinomycetota</taxon>
        <taxon>Actinomycetes</taxon>
        <taxon>Micromonosporales</taxon>
        <taxon>Micromonosporaceae</taxon>
        <taxon>Actinocatenispora</taxon>
    </lineage>
</organism>
<dbReference type="Gene3D" id="3.40.50.10140">
    <property type="entry name" value="Toll/interleukin-1 receptor homology (TIR) domain"/>
    <property type="match status" value="1"/>
</dbReference>
<dbReference type="KEGG" id="aser:Asera_42230"/>
<sequence length="269" mass="30353">MKLFISWSKPTSRSIAGILRDWLPDVIQQIEPWISSEDIDKGARWATEIGEKLDQSNQGILCVTPENIREPWLNFEAGALAKSLDNARVRPVLFNVSPSDVTGPLTQFQATEASDHDDMLRLIVSLNQSCGDLALEARRLESAFERVWKTYLDRLGKIDTRPHRKTDSRSTDDVTREILLRVRDLQRLTEDTLHSPRREKPQLSLIEFADSKLAPIGSFAEHPRYGTGQVIRKLNGDTVLVSFPATKGNVEVPSAELNLIQFIKGEQIV</sequence>
<name>A0A810L5D9_9ACTN</name>
<dbReference type="EMBL" id="AP023354">
    <property type="protein sequence ID" value="BCJ30115.1"/>
    <property type="molecule type" value="Genomic_DNA"/>
</dbReference>
<evidence type="ECO:0000313" key="2">
    <source>
        <dbReference type="EMBL" id="BCJ30115.1"/>
    </source>
</evidence>
<dbReference type="InterPro" id="IPR035897">
    <property type="entry name" value="Toll_tir_struct_dom_sf"/>
</dbReference>
<accession>A0A810L5D9</accession>
<dbReference type="AlphaFoldDB" id="A0A810L5D9"/>
<gene>
    <name evidence="2" type="ORF">Asera_42230</name>
</gene>
<dbReference type="Proteomes" id="UP000680750">
    <property type="component" value="Chromosome"/>
</dbReference>
<dbReference type="GO" id="GO:0007165">
    <property type="term" value="P:signal transduction"/>
    <property type="evidence" value="ECO:0007669"/>
    <property type="project" value="InterPro"/>
</dbReference>
<dbReference type="RefSeq" id="WP_084132978.1">
    <property type="nucleotide sequence ID" value="NZ_AP023354.1"/>
</dbReference>
<protein>
    <recommendedName>
        <fullName evidence="1">TIR domain-containing protein</fullName>
    </recommendedName>
</protein>
<evidence type="ECO:0000313" key="3">
    <source>
        <dbReference type="Proteomes" id="UP000680750"/>
    </source>
</evidence>
<evidence type="ECO:0000259" key="1">
    <source>
        <dbReference type="Pfam" id="PF13676"/>
    </source>
</evidence>
<proteinExistence type="predicted"/>
<dbReference type="SUPFAM" id="SSF52200">
    <property type="entry name" value="Toll/Interleukin receptor TIR domain"/>
    <property type="match status" value="1"/>
</dbReference>